<dbReference type="GO" id="GO:0016020">
    <property type="term" value="C:membrane"/>
    <property type="evidence" value="ECO:0007669"/>
    <property type="project" value="UniProtKB-SubCell"/>
</dbReference>
<evidence type="ECO:0000259" key="6">
    <source>
        <dbReference type="Pfam" id="PF02931"/>
    </source>
</evidence>
<comment type="caution">
    <text evidence="8">The sequence shown here is derived from an EMBL/GenBank/DDBJ whole genome shotgun (WGS) entry which is preliminary data.</text>
</comment>
<dbReference type="Gene3D" id="1.20.58.390">
    <property type="entry name" value="Neurotransmitter-gated ion-channel transmembrane domain"/>
    <property type="match status" value="1"/>
</dbReference>
<dbReference type="GO" id="GO:0004888">
    <property type="term" value="F:transmembrane signaling receptor activity"/>
    <property type="evidence" value="ECO:0007669"/>
    <property type="project" value="InterPro"/>
</dbReference>
<dbReference type="GO" id="GO:0005230">
    <property type="term" value="F:extracellular ligand-gated monoatomic ion channel activity"/>
    <property type="evidence" value="ECO:0007669"/>
    <property type="project" value="InterPro"/>
</dbReference>
<evidence type="ECO:0000259" key="7">
    <source>
        <dbReference type="Pfam" id="PF02932"/>
    </source>
</evidence>
<sequence length="277" mass="31847">GYAADKYYLDESSLRKDILNGYEYKIRPSKTVIVKAKLSLLNINVLDVPSQRLSVSGWLTFTWYDSRLSWDKDKYNNITDIFDTELVFWRPEIIETMTWEPPGDFQPTFTWISRFLTPFDTQECIVAFSIKLQRKPMYYVTTILIPVIVTSILCIVVFLLPAESGEKVGYSLTILLTYTVMLTLVASYMPPTSKHTSVLGVYLTIILFIGVVTTLVTVVVLHLHHHPNNKDVPDWLQFLARNIMVPISSWQPLKASSTSDFCDNYNYATQPMHNLLK</sequence>
<name>A0A8S3YPC6_9EUPU</name>
<dbReference type="InterPro" id="IPR036719">
    <property type="entry name" value="Neuro-gated_channel_TM_sf"/>
</dbReference>
<feature type="non-terminal residue" evidence="8">
    <location>
        <position position="1"/>
    </location>
</feature>
<dbReference type="AlphaFoldDB" id="A0A8S3YPC6"/>
<dbReference type="OrthoDB" id="6160544at2759"/>
<feature type="domain" description="Neurotransmitter-gated ion-channel ligand-binding" evidence="6">
    <location>
        <begin position="12"/>
        <end position="94"/>
    </location>
</feature>
<keyword evidence="3 5" id="KW-1133">Transmembrane helix</keyword>
<organism evidence="8 9">
    <name type="scientific">Candidula unifasciata</name>
    <dbReference type="NCBI Taxonomy" id="100452"/>
    <lineage>
        <taxon>Eukaryota</taxon>
        <taxon>Metazoa</taxon>
        <taxon>Spiralia</taxon>
        <taxon>Lophotrochozoa</taxon>
        <taxon>Mollusca</taxon>
        <taxon>Gastropoda</taxon>
        <taxon>Heterobranchia</taxon>
        <taxon>Euthyneura</taxon>
        <taxon>Panpulmonata</taxon>
        <taxon>Eupulmonata</taxon>
        <taxon>Stylommatophora</taxon>
        <taxon>Helicina</taxon>
        <taxon>Helicoidea</taxon>
        <taxon>Geomitridae</taxon>
        <taxon>Candidula</taxon>
    </lineage>
</organism>
<dbReference type="InterPro" id="IPR036734">
    <property type="entry name" value="Neur_chan_lig-bd_sf"/>
</dbReference>
<proteinExistence type="predicted"/>
<evidence type="ECO:0000313" key="9">
    <source>
        <dbReference type="Proteomes" id="UP000678393"/>
    </source>
</evidence>
<feature type="transmembrane region" description="Helical" evidence="5">
    <location>
        <begin position="138"/>
        <end position="162"/>
    </location>
</feature>
<keyword evidence="4 5" id="KW-0472">Membrane</keyword>
<gene>
    <name evidence="8" type="ORF">CUNI_LOCUS2358</name>
</gene>
<keyword evidence="2 5" id="KW-0812">Transmembrane</keyword>
<comment type="subcellular location">
    <subcellularLocation>
        <location evidence="1">Membrane</location>
        <topology evidence="1">Multi-pass membrane protein</topology>
    </subcellularLocation>
</comment>
<dbReference type="CDD" id="cd19051">
    <property type="entry name" value="LGIC_TM_cation"/>
    <property type="match status" value="1"/>
</dbReference>
<feature type="transmembrane region" description="Helical" evidence="5">
    <location>
        <begin position="201"/>
        <end position="223"/>
    </location>
</feature>
<keyword evidence="9" id="KW-1185">Reference proteome</keyword>
<evidence type="ECO:0000256" key="1">
    <source>
        <dbReference type="ARBA" id="ARBA00004141"/>
    </source>
</evidence>
<dbReference type="SUPFAM" id="SSF90112">
    <property type="entry name" value="Neurotransmitter-gated ion-channel transmembrane pore"/>
    <property type="match status" value="1"/>
</dbReference>
<dbReference type="Proteomes" id="UP000678393">
    <property type="component" value="Unassembled WGS sequence"/>
</dbReference>
<feature type="non-terminal residue" evidence="8">
    <location>
        <position position="277"/>
    </location>
</feature>
<dbReference type="EMBL" id="CAJHNH020000303">
    <property type="protein sequence ID" value="CAG5116800.1"/>
    <property type="molecule type" value="Genomic_DNA"/>
</dbReference>
<dbReference type="Pfam" id="PF02932">
    <property type="entry name" value="Neur_chan_memb"/>
    <property type="match status" value="1"/>
</dbReference>
<protein>
    <submittedName>
        <fullName evidence="8">Uncharacterized protein</fullName>
    </submittedName>
</protein>
<evidence type="ECO:0000256" key="3">
    <source>
        <dbReference type="ARBA" id="ARBA00022989"/>
    </source>
</evidence>
<evidence type="ECO:0000256" key="5">
    <source>
        <dbReference type="SAM" id="Phobius"/>
    </source>
</evidence>
<evidence type="ECO:0000256" key="2">
    <source>
        <dbReference type="ARBA" id="ARBA00022692"/>
    </source>
</evidence>
<dbReference type="InterPro" id="IPR006029">
    <property type="entry name" value="Neurotrans-gated_channel_TM"/>
</dbReference>
<dbReference type="SUPFAM" id="SSF63712">
    <property type="entry name" value="Nicotinic receptor ligand binding domain-like"/>
    <property type="match status" value="1"/>
</dbReference>
<dbReference type="InterPro" id="IPR038050">
    <property type="entry name" value="Neuro_actylchol_rec"/>
</dbReference>
<dbReference type="InterPro" id="IPR006202">
    <property type="entry name" value="Neur_chan_lig-bd"/>
</dbReference>
<evidence type="ECO:0000313" key="8">
    <source>
        <dbReference type="EMBL" id="CAG5116800.1"/>
    </source>
</evidence>
<feature type="transmembrane region" description="Helical" evidence="5">
    <location>
        <begin position="168"/>
        <end position="189"/>
    </location>
</feature>
<dbReference type="Pfam" id="PF02931">
    <property type="entry name" value="Neur_chan_LBD"/>
    <property type="match status" value="1"/>
</dbReference>
<dbReference type="PANTHER" id="PTHR18945">
    <property type="entry name" value="NEUROTRANSMITTER GATED ION CHANNEL"/>
    <property type="match status" value="1"/>
</dbReference>
<evidence type="ECO:0000256" key="4">
    <source>
        <dbReference type="ARBA" id="ARBA00023136"/>
    </source>
</evidence>
<accession>A0A8S3YPC6</accession>
<reference evidence="8" key="1">
    <citation type="submission" date="2021-04" db="EMBL/GenBank/DDBJ databases">
        <authorList>
            <consortium name="Molecular Ecology Group"/>
        </authorList>
    </citation>
    <scope>NUCLEOTIDE SEQUENCE</scope>
</reference>
<feature type="domain" description="Neurotransmitter-gated ion-channel transmembrane" evidence="7">
    <location>
        <begin position="143"/>
        <end position="245"/>
    </location>
</feature>
<dbReference type="InterPro" id="IPR006201">
    <property type="entry name" value="Neur_channel"/>
</dbReference>
<dbReference type="Gene3D" id="2.70.170.10">
    <property type="entry name" value="Neurotransmitter-gated ion-channel ligand-binding domain"/>
    <property type="match status" value="1"/>
</dbReference>